<sequence length="307" mass="33981">MKEENTGASKNKWSRIFRKKWFFPALYLTIAALLLSVVVWYQNLDNQVPDAAEDQEEIVNDGDFAPTPMDEEANPVVDQQESIKMPVADEDQAEIVTKFYDYNADQEDQENALVLYNNRFYQSTGVDIASADGEAFSVQAALSGTVNEVKEDPLLGNVVILSHGNEIMTYYASLEDVTVQAGEEVKQGDELGTSGQNLFGKENGTHVHFQLRKDGNEVNPEEFFNQPVTKLDSVTEEASEGSESQEDAEASEESEAAEDAEEPAAEGEEEAAEDTDEDVKDDETEEDKDAAEDDAEDELDSPLLEQP</sequence>
<dbReference type="InterPro" id="IPR011055">
    <property type="entry name" value="Dup_hybrid_motif"/>
</dbReference>
<gene>
    <name evidence="4" type="ORF">ACFODW_11120</name>
</gene>
<dbReference type="InterPro" id="IPR016047">
    <property type="entry name" value="M23ase_b-sheet_dom"/>
</dbReference>
<dbReference type="PANTHER" id="PTHR21666">
    <property type="entry name" value="PEPTIDASE-RELATED"/>
    <property type="match status" value="1"/>
</dbReference>
<dbReference type="EMBL" id="JBHRRZ010000017">
    <property type="protein sequence ID" value="MFC2948885.1"/>
    <property type="molecule type" value="Genomic_DNA"/>
</dbReference>
<evidence type="ECO:0000259" key="3">
    <source>
        <dbReference type="Pfam" id="PF01551"/>
    </source>
</evidence>
<feature type="compositionally biased region" description="Acidic residues" evidence="1">
    <location>
        <begin position="234"/>
        <end position="300"/>
    </location>
</feature>
<organism evidence="4 5">
    <name type="scientific">Virgibacillus sediminis</name>
    <dbReference type="NCBI Taxonomy" id="202260"/>
    <lineage>
        <taxon>Bacteria</taxon>
        <taxon>Bacillati</taxon>
        <taxon>Bacillota</taxon>
        <taxon>Bacilli</taxon>
        <taxon>Bacillales</taxon>
        <taxon>Bacillaceae</taxon>
        <taxon>Virgibacillus</taxon>
    </lineage>
</organism>
<keyword evidence="2" id="KW-0812">Transmembrane</keyword>
<feature type="region of interest" description="Disordered" evidence="1">
    <location>
        <begin position="215"/>
        <end position="307"/>
    </location>
</feature>
<dbReference type="InterPro" id="IPR050570">
    <property type="entry name" value="Cell_wall_metabolism_enzyme"/>
</dbReference>
<evidence type="ECO:0000313" key="4">
    <source>
        <dbReference type="EMBL" id="MFC2948885.1"/>
    </source>
</evidence>
<dbReference type="Gene3D" id="2.70.70.10">
    <property type="entry name" value="Glucose Permease (Domain IIA)"/>
    <property type="match status" value="1"/>
</dbReference>
<dbReference type="CDD" id="cd12797">
    <property type="entry name" value="M23_peptidase"/>
    <property type="match status" value="1"/>
</dbReference>
<reference evidence="5" key="1">
    <citation type="journal article" date="2019" name="Int. J. Syst. Evol. Microbiol.">
        <title>The Global Catalogue of Microorganisms (GCM) 10K type strain sequencing project: providing services to taxonomists for standard genome sequencing and annotation.</title>
        <authorList>
            <consortium name="The Broad Institute Genomics Platform"/>
            <consortium name="The Broad Institute Genome Sequencing Center for Infectious Disease"/>
            <person name="Wu L."/>
            <person name="Ma J."/>
        </authorList>
    </citation>
    <scope>NUCLEOTIDE SEQUENCE [LARGE SCALE GENOMIC DNA]</scope>
    <source>
        <strain evidence="5">KCTC 13193</strain>
    </source>
</reference>
<dbReference type="PANTHER" id="PTHR21666:SF291">
    <property type="entry name" value="STAGE II SPORULATION PROTEIN Q"/>
    <property type="match status" value="1"/>
</dbReference>
<keyword evidence="5" id="KW-1185">Reference proteome</keyword>
<accession>A0ABV7A7L3</accession>
<dbReference type="RefSeq" id="WP_390306377.1">
    <property type="nucleotide sequence ID" value="NZ_JBHRRZ010000017.1"/>
</dbReference>
<dbReference type="Proteomes" id="UP001595387">
    <property type="component" value="Unassembled WGS sequence"/>
</dbReference>
<feature type="domain" description="M23ase beta-sheet core" evidence="3">
    <location>
        <begin position="123"/>
        <end position="220"/>
    </location>
</feature>
<proteinExistence type="predicted"/>
<feature type="transmembrane region" description="Helical" evidence="2">
    <location>
        <begin position="21"/>
        <end position="41"/>
    </location>
</feature>
<dbReference type="SUPFAM" id="SSF51261">
    <property type="entry name" value="Duplicated hybrid motif"/>
    <property type="match status" value="1"/>
</dbReference>
<evidence type="ECO:0000256" key="1">
    <source>
        <dbReference type="SAM" id="MobiDB-lite"/>
    </source>
</evidence>
<keyword evidence="2" id="KW-0472">Membrane</keyword>
<evidence type="ECO:0000256" key="2">
    <source>
        <dbReference type="SAM" id="Phobius"/>
    </source>
</evidence>
<dbReference type="Pfam" id="PF01551">
    <property type="entry name" value="Peptidase_M23"/>
    <property type="match status" value="1"/>
</dbReference>
<name>A0ABV7A7L3_9BACI</name>
<comment type="caution">
    <text evidence="4">The sequence shown here is derived from an EMBL/GenBank/DDBJ whole genome shotgun (WGS) entry which is preliminary data.</text>
</comment>
<evidence type="ECO:0000313" key="5">
    <source>
        <dbReference type="Proteomes" id="UP001595387"/>
    </source>
</evidence>
<keyword evidence="2" id="KW-1133">Transmembrane helix</keyword>
<protein>
    <submittedName>
        <fullName evidence="4">Peptidoglycan DD-metalloendopeptidase family protein</fullName>
    </submittedName>
</protein>